<dbReference type="EnsemblMetazoa" id="SCAU012103-RA">
    <property type="protein sequence ID" value="SCAU012103-PA"/>
    <property type="gene ID" value="SCAU012103"/>
</dbReference>
<dbReference type="VEuPathDB" id="VectorBase:SCAU012103"/>
<feature type="domain" description="DUF4770" evidence="2">
    <location>
        <begin position="82"/>
        <end position="157"/>
    </location>
</feature>
<dbReference type="PANTHER" id="PTHR41967">
    <property type="entry name" value="FI19406P1-RELATED"/>
    <property type="match status" value="1"/>
</dbReference>
<evidence type="ECO:0000256" key="1">
    <source>
        <dbReference type="SAM" id="MobiDB-lite"/>
    </source>
</evidence>
<dbReference type="OrthoDB" id="6613664at2759"/>
<name>A0A1I8PXZ9_STOCA</name>
<sequence>MNMNQNSDELDRNWQNSAQGQMGSMKKDAKRKLFIRDFLRNKDVAPWFRGTSIFHLQGSNQLFNAIHDDIEQRTTHRVKYCLHMIGLEPMVSSKDLKCLLQLSRGNDLAFLWFLMEMCYKSPNQSKYNLNEQLICSAICHLDMITTLRELDKIVPKVCGGKTVSKPFPKQPQNAIASIFDDLGAAKLEPGTLRMLCSYHKNLKQIEERYIRQFKIKTRERCLKRSFDNAAAIAKQRGCRINDYLQCEIDKQLFSFRSQTAKIRKEFTLSTIVNNCDQVALSAGEDGNSGNVLMDATMTEPYGDLGCDECNMSIHDLIAKDVHLSKTVFENLKHSQLNDTHVNLLMSGKSTSQMSIFTAKHLHAVDIIGPSQSFFNAPSYNKPYQFDYRKIFHCNQKDNAFLKEDSQKLRIAFIEALDMDISYLNELQNAASNLIIGVGECASQIWKSKLKEYKSEQVYRNASEASKQPPPVNAEDKNVLDKMLAKAFQSMRRNPKFVLAQLPEAHKLPMLREWIARRFGKVYSPKDRRTSYRYSLKIFHALDRMSFDFPTPTADRLGNNQFVDYNCKKYLAKKIKHIKERFWRRLDNAIMKQSRTYWFAMRGYLCSGPGPPRQTFFAYMPSRLRDIQRFRPWKFSEHRPDKAERDKRRL</sequence>
<proteinExistence type="predicted"/>
<accession>A0A1I8PXZ9</accession>
<dbReference type="InterPro" id="IPR031935">
    <property type="entry name" value="DUF4770"/>
</dbReference>
<dbReference type="PANTHER" id="PTHR41967:SF6">
    <property type="entry name" value="FI19406P1-RELATED"/>
    <property type="match status" value="1"/>
</dbReference>
<dbReference type="Pfam" id="PF15994">
    <property type="entry name" value="DUF4770"/>
    <property type="match status" value="1"/>
</dbReference>
<feature type="region of interest" description="Disordered" evidence="1">
    <location>
        <begin position="1"/>
        <end position="25"/>
    </location>
</feature>
<dbReference type="InterPro" id="IPR031936">
    <property type="entry name" value="DUF4771"/>
</dbReference>
<gene>
    <name evidence="4" type="primary">106086511</name>
</gene>
<protein>
    <recommendedName>
        <fullName evidence="6">DUF4771 domain-containing protein</fullName>
    </recommendedName>
</protein>
<evidence type="ECO:0000259" key="2">
    <source>
        <dbReference type="Pfam" id="PF15994"/>
    </source>
</evidence>
<feature type="domain" description="DUF4771" evidence="3">
    <location>
        <begin position="472"/>
        <end position="626"/>
    </location>
</feature>
<dbReference type="Pfam" id="PF15995">
    <property type="entry name" value="DUF4771"/>
    <property type="match status" value="1"/>
</dbReference>
<feature type="compositionally biased region" description="Polar residues" evidence="1">
    <location>
        <begin position="1"/>
        <end position="22"/>
    </location>
</feature>
<reference evidence="4" key="1">
    <citation type="submission" date="2020-05" db="UniProtKB">
        <authorList>
            <consortium name="EnsemblMetazoa"/>
        </authorList>
    </citation>
    <scope>IDENTIFICATION</scope>
    <source>
        <strain evidence="4">USDA</strain>
    </source>
</reference>
<dbReference type="Proteomes" id="UP000095300">
    <property type="component" value="Unassembled WGS sequence"/>
</dbReference>
<evidence type="ECO:0008006" key="6">
    <source>
        <dbReference type="Google" id="ProtNLM"/>
    </source>
</evidence>
<evidence type="ECO:0000313" key="5">
    <source>
        <dbReference type="Proteomes" id="UP000095300"/>
    </source>
</evidence>
<organism evidence="4 5">
    <name type="scientific">Stomoxys calcitrans</name>
    <name type="common">Stable fly</name>
    <name type="synonym">Conops calcitrans</name>
    <dbReference type="NCBI Taxonomy" id="35570"/>
    <lineage>
        <taxon>Eukaryota</taxon>
        <taxon>Metazoa</taxon>
        <taxon>Ecdysozoa</taxon>
        <taxon>Arthropoda</taxon>
        <taxon>Hexapoda</taxon>
        <taxon>Insecta</taxon>
        <taxon>Pterygota</taxon>
        <taxon>Neoptera</taxon>
        <taxon>Endopterygota</taxon>
        <taxon>Diptera</taxon>
        <taxon>Brachycera</taxon>
        <taxon>Muscomorpha</taxon>
        <taxon>Muscoidea</taxon>
        <taxon>Muscidae</taxon>
        <taxon>Stomoxys</taxon>
    </lineage>
</organism>
<dbReference type="AlphaFoldDB" id="A0A1I8PXZ9"/>
<evidence type="ECO:0000313" key="4">
    <source>
        <dbReference type="EnsemblMetazoa" id="SCAU012103-PA"/>
    </source>
</evidence>
<evidence type="ECO:0000259" key="3">
    <source>
        <dbReference type="Pfam" id="PF15995"/>
    </source>
</evidence>
<keyword evidence="5" id="KW-1185">Reference proteome</keyword>